<sequence>MIPDGDTDSKEELTINLNQMILTEINQRLSQLNSACCSDKSSSVAVSIFASSKAPLTVVSARWTVNGCDAWLSEQQYPGAHQPSQRALVLQQQQTGKSTSCHWNVYSEYLLVELLLPLALLHFSAPSFSFNNPSL</sequence>
<keyword evidence="2" id="KW-1185">Reference proteome</keyword>
<evidence type="ECO:0000313" key="2">
    <source>
        <dbReference type="Proteomes" id="UP001281761"/>
    </source>
</evidence>
<gene>
    <name evidence="1" type="ORF">BLNAU_18159</name>
</gene>
<dbReference type="Proteomes" id="UP001281761">
    <property type="component" value="Unassembled WGS sequence"/>
</dbReference>
<dbReference type="EMBL" id="JARBJD010000215">
    <property type="protein sequence ID" value="KAK2946935.1"/>
    <property type="molecule type" value="Genomic_DNA"/>
</dbReference>
<protein>
    <submittedName>
        <fullName evidence="1">Uncharacterized protein</fullName>
    </submittedName>
</protein>
<reference evidence="1 2" key="1">
    <citation type="journal article" date="2022" name="bioRxiv">
        <title>Genomics of Preaxostyla Flagellates Illuminates Evolutionary Transitions and the Path Towards Mitochondrial Loss.</title>
        <authorList>
            <person name="Novak L.V.F."/>
            <person name="Treitli S.C."/>
            <person name="Pyrih J."/>
            <person name="Halakuc P."/>
            <person name="Pipaliya S.V."/>
            <person name="Vacek V."/>
            <person name="Brzon O."/>
            <person name="Soukal P."/>
            <person name="Eme L."/>
            <person name="Dacks J.B."/>
            <person name="Karnkowska A."/>
            <person name="Elias M."/>
            <person name="Hampl V."/>
        </authorList>
    </citation>
    <scope>NUCLEOTIDE SEQUENCE [LARGE SCALE GENOMIC DNA]</scope>
    <source>
        <strain evidence="1">NAU3</strain>
        <tissue evidence="1">Gut</tissue>
    </source>
</reference>
<proteinExistence type="predicted"/>
<name>A0ABQ9X5G7_9EUKA</name>
<evidence type="ECO:0000313" key="1">
    <source>
        <dbReference type="EMBL" id="KAK2946935.1"/>
    </source>
</evidence>
<accession>A0ABQ9X5G7</accession>
<comment type="caution">
    <text evidence="1">The sequence shown here is derived from an EMBL/GenBank/DDBJ whole genome shotgun (WGS) entry which is preliminary data.</text>
</comment>
<organism evidence="1 2">
    <name type="scientific">Blattamonas nauphoetae</name>
    <dbReference type="NCBI Taxonomy" id="2049346"/>
    <lineage>
        <taxon>Eukaryota</taxon>
        <taxon>Metamonada</taxon>
        <taxon>Preaxostyla</taxon>
        <taxon>Oxymonadida</taxon>
        <taxon>Blattamonas</taxon>
    </lineage>
</organism>